<dbReference type="Proteomes" id="UP001732700">
    <property type="component" value="Chromosome 1A"/>
</dbReference>
<sequence>MITVGTIVPSSSPFASLVLLVKKKDSTWRFCVDYRRLNSLTMKNKLPLPVINELLDDLAGTNYFSKLDLRAGYHQIRMKPEDELKTAFKTHHGHFQFRVMPFSLTNAPATFQCLMNSIFDPHIRKFVLVFVDDILVYSRTSQDHIQHLETVFTTLYEHNLFVKRSKCSFA</sequence>
<name>A0ACD5TJZ9_AVESA</name>
<organism evidence="1 2">
    <name type="scientific">Avena sativa</name>
    <name type="common">Oat</name>
    <dbReference type="NCBI Taxonomy" id="4498"/>
    <lineage>
        <taxon>Eukaryota</taxon>
        <taxon>Viridiplantae</taxon>
        <taxon>Streptophyta</taxon>
        <taxon>Embryophyta</taxon>
        <taxon>Tracheophyta</taxon>
        <taxon>Spermatophyta</taxon>
        <taxon>Magnoliopsida</taxon>
        <taxon>Liliopsida</taxon>
        <taxon>Poales</taxon>
        <taxon>Poaceae</taxon>
        <taxon>BOP clade</taxon>
        <taxon>Pooideae</taxon>
        <taxon>Poodae</taxon>
        <taxon>Poeae</taxon>
        <taxon>Poeae Chloroplast Group 1 (Aveneae type)</taxon>
        <taxon>Aveninae</taxon>
        <taxon>Avena</taxon>
    </lineage>
</organism>
<dbReference type="EnsemblPlants" id="AVESA.00010b.r2.1AG0070310.1">
    <property type="protein sequence ID" value="AVESA.00010b.r2.1AG0070310.1.CDS.1"/>
    <property type="gene ID" value="AVESA.00010b.r2.1AG0070310"/>
</dbReference>
<proteinExistence type="predicted"/>
<evidence type="ECO:0000313" key="2">
    <source>
        <dbReference type="Proteomes" id="UP001732700"/>
    </source>
</evidence>
<accession>A0ACD5TJZ9</accession>
<evidence type="ECO:0000313" key="1">
    <source>
        <dbReference type="EnsemblPlants" id="AVESA.00010b.r2.1AG0070310.1.CDS.1"/>
    </source>
</evidence>
<reference evidence="1" key="2">
    <citation type="submission" date="2025-09" db="UniProtKB">
        <authorList>
            <consortium name="EnsemblPlants"/>
        </authorList>
    </citation>
    <scope>IDENTIFICATION</scope>
</reference>
<keyword evidence="2" id="KW-1185">Reference proteome</keyword>
<protein>
    <submittedName>
        <fullName evidence="1">Uncharacterized protein</fullName>
    </submittedName>
</protein>
<reference evidence="1" key="1">
    <citation type="submission" date="2021-05" db="EMBL/GenBank/DDBJ databases">
        <authorList>
            <person name="Scholz U."/>
            <person name="Mascher M."/>
            <person name="Fiebig A."/>
        </authorList>
    </citation>
    <scope>NUCLEOTIDE SEQUENCE [LARGE SCALE GENOMIC DNA]</scope>
</reference>